<evidence type="ECO:0000313" key="2">
    <source>
        <dbReference type="Proteomes" id="UP000284395"/>
    </source>
</evidence>
<dbReference type="OrthoDB" id="7173828at2"/>
<dbReference type="EMBL" id="RAPF01000001">
    <property type="protein sequence ID" value="RKF23380.1"/>
    <property type="molecule type" value="Genomic_DNA"/>
</dbReference>
<gene>
    <name evidence="1" type="ORF">D6851_02600</name>
</gene>
<organism evidence="1 2">
    <name type="scientific">Altericroceibacterium spongiae</name>
    <dbReference type="NCBI Taxonomy" id="2320269"/>
    <lineage>
        <taxon>Bacteria</taxon>
        <taxon>Pseudomonadati</taxon>
        <taxon>Pseudomonadota</taxon>
        <taxon>Alphaproteobacteria</taxon>
        <taxon>Sphingomonadales</taxon>
        <taxon>Erythrobacteraceae</taxon>
        <taxon>Altericroceibacterium</taxon>
    </lineage>
</organism>
<dbReference type="AlphaFoldDB" id="A0A420ERX0"/>
<evidence type="ECO:0000313" key="1">
    <source>
        <dbReference type="EMBL" id="RKF23380.1"/>
    </source>
</evidence>
<name>A0A420ERX0_9SPHN</name>
<dbReference type="Proteomes" id="UP000284395">
    <property type="component" value="Unassembled WGS sequence"/>
</dbReference>
<dbReference type="RefSeq" id="WP_120323284.1">
    <property type="nucleotide sequence ID" value="NZ_RAPF01000001.1"/>
</dbReference>
<comment type="caution">
    <text evidence="1">The sequence shown here is derived from an EMBL/GenBank/DDBJ whole genome shotgun (WGS) entry which is preliminary data.</text>
</comment>
<keyword evidence="2" id="KW-1185">Reference proteome</keyword>
<sequence length="196" mass="21066">MAILLPSKPGPGPFEPQYRDFGGVMQGALGGAAQRNNRLGNRWRIDVTMPAMQPIEAAEWSVMLPRAVRLGARYPIRQPGLALGSPGAVRVAGAGQAGDSLTLDGFTVGHAIRAGQWVSLVTNGQRYLYKFAENARIGVGGMAKLAIEPLLRVIPQDNDIAEITQPYIEGNLTFEGGSFDTDALTRGFKFTIDEAR</sequence>
<accession>A0A420ERX0</accession>
<protein>
    <submittedName>
        <fullName evidence="1">Uncharacterized protein</fullName>
    </submittedName>
</protein>
<proteinExistence type="predicted"/>
<reference evidence="1 2" key="1">
    <citation type="submission" date="2018-09" db="EMBL/GenBank/DDBJ databases">
        <title>Altererythrobacter spongiae sp. nov., isolated from a marine sponge.</title>
        <authorList>
            <person name="Zhuang L."/>
            <person name="Luo L."/>
        </authorList>
    </citation>
    <scope>NUCLEOTIDE SEQUENCE [LARGE SCALE GENOMIC DNA]</scope>
    <source>
        <strain evidence="1 2">HN-Y73</strain>
    </source>
</reference>